<gene>
    <name evidence="1" type="ORF">SAMN05444505_1196</name>
</gene>
<evidence type="ECO:0000313" key="1">
    <source>
        <dbReference type="EMBL" id="SDO22248.1"/>
    </source>
</evidence>
<reference evidence="1 2" key="1">
    <citation type="submission" date="2016-10" db="EMBL/GenBank/DDBJ databases">
        <authorList>
            <person name="Varghese N."/>
            <person name="Submissions S."/>
        </authorList>
    </citation>
    <scope>NUCLEOTIDE SEQUENCE [LARGE SCALE GENOMIC DNA]</scope>
    <source>
        <strain evidence="1 2">BS2122</strain>
    </source>
</reference>
<dbReference type="AlphaFoldDB" id="A0AB37ZUZ7"/>
<evidence type="ECO:0000313" key="2">
    <source>
        <dbReference type="Proteomes" id="UP000183853"/>
    </source>
</evidence>
<proteinExistence type="predicted"/>
<name>A0AB37ZUZ7_PSESX</name>
<dbReference type="Proteomes" id="UP000183853">
    <property type="component" value="Unassembled WGS sequence"/>
</dbReference>
<organism evidence="1 2">
    <name type="scientific">Pseudomonas syringae</name>
    <dbReference type="NCBI Taxonomy" id="317"/>
    <lineage>
        <taxon>Bacteria</taxon>
        <taxon>Pseudomonadati</taxon>
        <taxon>Pseudomonadota</taxon>
        <taxon>Gammaproteobacteria</taxon>
        <taxon>Pseudomonadales</taxon>
        <taxon>Pseudomonadaceae</taxon>
        <taxon>Pseudomonas</taxon>
    </lineage>
</organism>
<protein>
    <recommendedName>
        <fullName evidence="3">LysR family transcriptional regulator</fullName>
    </recommendedName>
</protein>
<evidence type="ECO:0008006" key="3">
    <source>
        <dbReference type="Google" id="ProtNLM"/>
    </source>
</evidence>
<dbReference type="EMBL" id="FNHM01000019">
    <property type="protein sequence ID" value="SDO22248.1"/>
    <property type="molecule type" value="Genomic_DNA"/>
</dbReference>
<sequence length="72" mass="7864">MPGHVGRAFAFVAAIALSNFDVGVGVGRDQIPVLIQPRLDLSFDATLLLFARRHGETGIHAADDFRRQHIDP</sequence>
<comment type="caution">
    <text evidence="1">The sequence shown here is derived from an EMBL/GenBank/DDBJ whole genome shotgun (WGS) entry which is preliminary data.</text>
</comment>
<accession>A0AB37ZUZ7</accession>